<keyword evidence="1" id="KW-0812">Transmembrane</keyword>
<dbReference type="AlphaFoldDB" id="G7YYC9"/>
<evidence type="ECO:0000256" key="1">
    <source>
        <dbReference type="SAM" id="Phobius"/>
    </source>
</evidence>
<sequence length="69" mass="7965">MPPVHRVSSSHCLLVHVNSLFFHSIIVFLPHDSADNFDTIYVKPYTRWGTYAIGLVLGWIILKQYKPPK</sequence>
<proteinExistence type="predicted"/>
<organism evidence="2 3">
    <name type="scientific">Clonorchis sinensis</name>
    <name type="common">Chinese liver fluke</name>
    <dbReference type="NCBI Taxonomy" id="79923"/>
    <lineage>
        <taxon>Eukaryota</taxon>
        <taxon>Metazoa</taxon>
        <taxon>Spiralia</taxon>
        <taxon>Lophotrochozoa</taxon>
        <taxon>Platyhelminthes</taxon>
        <taxon>Trematoda</taxon>
        <taxon>Digenea</taxon>
        <taxon>Opisthorchiida</taxon>
        <taxon>Opisthorchiata</taxon>
        <taxon>Opisthorchiidae</taxon>
        <taxon>Clonorchis</taxon>
    </lineage>
</organism>
<gene>
    <name evidence="2" type="ORF">CLF_113393</name>
</gene>
<protein>
    <submittedName>
        <fullName evidence="2">Uncharacterized protein</fullName>
    </submittedName>
</protein>
<evidence type="ECO:0000313" key="3">
    <source>
        <dbReference type="Proteomes" id="UP000008909"/>
    </source>
</evidence>
<feature type="non-terminal residue" evidence="2">
    <location>
        <position position="69"/>
    </location>
</feature>
<reference key="2">
    <citation type="submission" date="2011-10" db="EMBL/GenBank/DDBJ databases">
        <title>The genome and transcriptome sequence of Clonorchis sinensis provide insights into the carcinogenic liver fluke.</title>
        <authorList>
            <person name="Wang X."/>
            <person name="Huang Y."/>
            <person name="Chen W."/>
            <person name="Liu H."/>
            <person name="Guo L."/>
            <person name="Chen Y."/>
            <person name="Luo F."/>
            <person name="Zhou W."/>
            <person name="Sun J."/>
            <person name="Mao Q."/>
            <person name="Liang P."/>
            <person name="Zhou C."/>
            <person name="Tian Y."/>
            <person name="Men J."/>
            <person name="Lv X."/>
            <person name="Huang L."/>
            <person name="Zhou J."/>
            <person name="Hu Y."/>
            <person name="Li R."/>
            <person name="Zhang F."/>
            <person name="Lei H."/>
            <person name="Li X."/>
            <person name="Hu X."/>
            <person name="Liang C."/>
            <person name="Xu J."/>
            <person name="Wu Z."/>
            <person name="Yu X."/>
        </authorList>
    </citation>
    <scope>NUCLEOTIDE SEQUENCE</scope>
    <source>
        <strain>Henan</strain>
    </source>
</reference>
<accession>G7YYC9</accession>
<dbReference type="Proteomes" id="UP000008909">
    <property type="component" value="Unassembled WGS sequence"/>
</dbReference>
<reference evidence="2" key="1">
    <citation type="journal article" date="2011" name="Genome Biol.">
        <title>The draft genome of the carcinogenic human liver fluke Clonorchis sinensis.</title>
        <authorList>
            <person name="Wang X."/>
            <person name="Chen W."/>
            <person name="Huang Y."/>
            <person name="Sun J."/>
            <person name="Men J."/>
            <person name="Liu H."/>
            <person name="Luo F."/>
            <person name="Guo L."/>
            <person name="Lv X."/>
            <person name="Deng C."/>
            <person name="Zhou C."/>
            <person name="Fan Y."/>
            <person name="Li X."/>
            <person name="Huang L."/>
            <person name="Hu Y."/>
            <person name="Liang C."/>
            <person name="Hu X."/>
            <person name="Xu J."/>
            <person name="Yu X."/>
        </authorList>
    </citation>
    <scope>NUCLEOTIDE SEQUENCE [LARGE SCALE GENOMIC DNA]</scope>
    <source>
        <strain evidence="2">Henan</strain>
    </source>
</reference>
<feature type="transmembrane region" description="Helical" evidence="1">
    <location>
        <begin position="45"/>
        <end position="62"/>
    </location>
</feature>
<keyword evidence="1" id="KW-1133">Transmembrane helix</keyword>
<dbReference type="EMBL" id="DF145219">
    <property type="protein sequence ID" value="GAA57958.1"/>
    <property type="molecule type" value="Genomic_DNA"/>
</dbReference>
<feature type="transmembrane region" description="Helical" evidence="1">
    <location>
        <begin position="12"/>
        <end position="30"/>
    </location>
</feature>
<name>G7YYC9_CLOSI</name>
<keyword evidence="1" id="KW-0472">Membrane</keyword>
<evidence type="ECO:0000313" key="2">
    <source>
        <dbReference type="EMBL" id="GAA57958.1"/>
    </source>
</evidence>
<keyword evidence="3" id="KW-1185">Reference proteome</keyword>